<dbReference type="AlphaFoldDB" id="A0A6A5SSG4"/>
<gene>
    <name evidence="1" type="ORF">EJ02DRAFT_161010</name>
</gene>
<keyword evidence="2" id="KW-1185">Reference proteome</keyword>
<sequence>MFARQRGRGQRFWCCGCRAKAQPQPWWLCLERSLYYTMLWFPSPRVVRDQLSELLIARMLPAIACANGVNRAARDRCARSPGSNRTCACSLAETSSSALTMHSQQRFTDEVPNRHPYPSAAHVQSLGYPKRESNVRQEPCPRAEAKPVHPSYTFPCAGI</sequence>
<evidence type="ECO:0000313" key="2">
    <source>
        <dbReference type="Proteomes" id="UP000800038"/>
    </source>
</evidence>
<accession>A0A6A5SSG4</accession>
<evidence type="ECO:0000313" key="1">
    <source>
        <dbReference type="EMBL" id="KAF1942750.1"/>
    </source>
</evidence>
<name>A0A6A5SSG4_9PLEO</name>
<protein>
    <submittedName>
        <fullName evidence="1">Uncharacterized protein</fullName>
    </submittedName>
</protein>
<proteinExistence type="predicted"/>
<reference evidence="1" key="1">
    <citation type="journal article" date="2020" name="Stud. Mycol.">
        <title>101 Dothideomycetes genomes: a test case for predicting lifestyles and emergence of pathogens.</title>
        <authorList>
            <person name="Haridas S."/>
            <person name="Albert R."/>
            <person name="Binder M."/>
            <person name="Bloem J."/>
            <person name="Labutti K."/>
            <person name="Salamov A."/>
            <person name="Andreopoulos B."/>
            <person name="Baker S."/>
            <person name="Barry K."/>
            <person name="Bills G."/>
            <person name="Bluhm B."/>
            <person name="Cannon C."/>
            <person name="Castanera R."/>
            <person name="Culley D."/>
            <person name="Daum C."/>
            <person name="Ezra D."/>
            <person name="Gonzalez J."/>
            <person name="Henrissat B."/>
            <person name="Kuo A."/>
            <person name="Liang C."/>
            <person name="Lipzen A."/>
            <person name="Lutzoni F."/>
            <person name="Magnuson J."/>
            <person name="Mondo S."/>
            <person name="Nolan M."/>
            <person name="Ohm R."/>
            <person name="Pangilinan J."/>
            <person name="Park H.-J."/>
            <person name="Ramirez L."/>
            <person name="Alfaro M."/>
            <person name="Sun H."/>
            <person name="Tritt A."/>
            <person name="Yoshinaga Y."/>
            <person name="Zwiers L.-H."/>
            <person name="Turgeon B."/>
            <person name="Goodwin S."/>
            <person name="Spatafora J."/>
            <person name="Crous P."/>
            <person name="Grigoriev I."/>
        </authorList>
    </citation>
    <scope>NUCLEOTIDE SEQUENCE</scope>
    <source>
        <strain evidence="1">CBS 161.51</strain>
    </source>
</reference>
<dbReference type="EMBL" id="ML976032">
    <property type="protein sequence ID" value="KAF1942750.1"/>
    <property type="molecule type" value="Genomic_DNA"/>
</dbReference>
<organism evidence="1 2">
    <name type="scientific">Clathrospora elynae</name>
    <dbReference type="NCBI Taxonomy" id="706981"/>
    <lineage>
        <taxon>Eukaryota</taxon>
        <taxon>Fungi</taxon>
        <taxon>Dikarya</taxon>
        <taxon>Ascomycota</taxon>
        <taxon>Pezizomycotina</taxon>
        <taxon>Dothideomycetes</taxon>
        <taxon>Pleosporomycetidae</taxon>
        <taxon>Pleosporales</taxon>
        <taxon>Diademaceae</taxon>
        <taxon>Clathrospora</taxon>
    </lineage>
</organism>
<dbReference type="Proteomes" id="UP000800038">
    <property type="component" value="Unassembled WGS sequence"/>
</dbReference>